<name>A0A517SG03_9PLAN</name>
<accession>A0A517SG03</accession>
<dbReference type="EMBL" id="CP036271">
    <property type="protein sequence ID" value="QDT55030.1"/>
    <property type="molecule type" value="Genomic_DNA"/>
</dbReference>
<evidence type="ECO:0000313" key="1">
    <source>
        <dbReference type="EMBL" id="QDT55030.1"/>
    </source>
</evidence>
<dbReference type="OrthoDB" id="215256at2"/>
<organism evidence="1 2">
    <name type="scientific">Caulifigura coniformis</name>
    <dbReference type="NCBI Taxonomy" id="2527983"/>
    <lineage>
        <taxon>Bacteria</taxon>
        <taxon>Pseudomonadati</taxon>
        <taxon>Planctomycetota</taxon>
        <taxon>Planctomycetia</taxon>
        <taxon>Planctomycetales</taxon>
        <taxon>Planctomycetaceae</taxon>
        <taxon>Caulifigura</taxon>
    </lineage>
</organism>
<reference evidence="1 2" key="1">
    <citation type="submission" date="2019-02" db="EMBL/GenBank/DDBJ databases">
        <title>Deep-cultivation of Planctomycetes and their phenomic and genomic characterization uncovers novel biology.</title>
        <authorList>
            <person name="Wiegand S."/>
            <person name="Jogler M."/>
            <person name="Boedeker C."/>
            <person name="Pinto D."/>
            <person name="Vollmers J."/>
            <person name="Rivas-Marin E."/>
            <person name="Kohn T."/>
            <person name="Peeters S.H."/>
            <person name="Heuer A."/>
            <person name="Rast P."/>
            <person name="Oberbeckmann S."/>
            <person name="Bunk B."/>
            <person name="Jeske O."/>
            <person name="Meyerdierks A."/>
            <person name="Storesund J.E."/>
            <person name="Kallscheuer N."/>
            <person name="Luecker S."/>
            <person name="Lage O.M."/>
            <person name="Pohl T."/>
            <person name="Merkel B.J."/>
            <person name="Hornburger P."/>
            <person name="Mueller R.-W."/>
            <person name="Bruemmer F."/>
            <person name="Labrenz M."/>
            <person name="Spormann A.M."/>
            <person name="Op den Camp H."/>
            <person name="Overmann J."/>
            <person name="Amann R."/>
            <person name="Jetten M.S.M."/>
            <person name="Mascher T."/>
            <person name="Medema M.H."/>
            <person name="Devos D.P."/>
            <person name="Kaster A.-K."/>
            <person name="Ovreas L."/>
            <person name="Rohde M."/>
            <person name="Galperin M.Y."/>
            <person name="Jogler C."/>
        </authorList>
    </citation>
    <scope>NUCLEOTIDE SEQUENCE [LARGE SCALE GENOMIC DNA]</scope>
    <source>
        <strain evidence="1 2">Pan44</strain>
    </source>
</reference>
<gene>
    <name evidence="1" type="ORF">Pan44_30710</name>
</gene>
<dbReference type="AlphaFoldDB" id="A0A517SG03"/>
<dbReference type="InParanoid" id="A0A517SG03"/>
<protein>
    <submittedName>
        <fullName evidence="1">Uncharacterized protein</fullName>
    </submittedName>
</protein>
<keyword evidence="2" id="KW-1185">Reference proteome</keyword>
<evidence type="ECO:0000313" key="2">
    <source>
        <dbReference type="Proteomes" id="UP000315700"/>
    </source>
</evidence>
<dbReference type="KEGG" id="ccos:Pan44_30710"/>
<dbReference type="Proteomes" id="UP000315700">
    <property type="component" value="Chromosome"/>
</dbReference>
<proteinExistence type="predicted"/>
<sequence length="66" mass="7404">MTTMPQTLSSEQQEILLRGLRFVKNAVALEMIDYTPQVEADRRRQYAAIAELEALINGRSAAVPAR</sequence>
<dbReference type="RefSeq" id="WP_145030828.1">
    <property type="nucleotide sequence ID" value="NZ_CP036271.1"/>
</dbReference>